<dbReference type="OrthoDB" id="377733at2759"/>
<dbReference type="InterPro" id="IPR023298">
    <property type="entry name" value="ATPase_P-typ_TM_dom_sf"/>
</dbReference>
<feature type="compositionally biased region" description="Low complexity" evidence="17">
    <location>
        <begin position="550"/>
        <end position="561"/>
    </location>
</feature>
<dbReference type="GO" id="GO:0000287">
    <property type="term" value="F:magnesium ion binding"/>
    <property type="evidence" value="ECO:0007669"/>
    <property type="project" value="UniProtKB-UniRule"/>
</dbReference>
<feature type="binding site" evidence="15">
    <location>
        <position position="482"/>
    </location>
    <ligand>
        <name>Mg(2+)</name>
        <dbReference type="ChEBI" id="CHEBI:18420"/>
    </ligand>
</feature>
<evidence type="ECO:0000256" key="14">
    <source>
        <dbReference type="PIRSR" id="PIRSR606539-2"/>
    </source>
</evidence>
<keyword evidence="6 14" id="KW-0067">ATP-binding</keyword>
<keyword evidence="8 16" id="KW-1278">Translocase</keyword>
<evidence type="ECO:0000256" key="1">
    <source>
        <dbReference type="ARBA" id="ARBA00004141"/>
    </source>
</evidence>
<evidence type="ECO:0000256" key="15">
    <source>
        <dbReference type="PIRSR" id="PIRSR606539-3"/>
    </source>
</evidence>
<dbReference type="InterPro" id="IPR032631">
    <property type="entry name" value="P-type_ATPase_N"/>
</dbReference>
<dbReference type="Pfam" id="PF16212">
    <property type="entry name" value="PhoLip_ATPase_C"/>
    <property type="match status" value="1"/>
</dbReference>
<dbReference type="Gene3D" id="2.70.150.10">
    <property type="entry name" value="Calcium-transporting ATPase, cytoplasmic transduction domain A"/>
    <property type="match status" value="1"/>
</dbReference>
<feature type="binding site" evidence="14">
    <location>
        <position position="887"/>
    </location>
    <ligand>
        <name>ATP</name>
        <dbReference type="ChEBI" id="CHEBI:30616"/>
    </ligand>
</feature>
<evidence type="ECO:0000256" key="17">
    <source>
        <dbReference type="SAM" id="MobiDB-lite"/>
    </source>
</evidence>
<keyword evidence="5 14" id="KW-0547">Nucleotide-binding</keyword>
<organism evidence="20 21">
    <name type="scientific">Trematosphaeria pertusa</name>
    <dbReference type="NCBI Taxonomy" id="390896"/>
    <lineage>
        <taxon>Eukaryota</taxon>
        <taxon>Fungi</taxon>
        <taxon>Dikarya</taxon>
        <taxon>Ascomycota</taxon>
        <taxon>Pezizomycotina</taxon>
        <taxon>Dothideomycetes</taxon>
        <taxon>Pleosporomycetidae</taxon>
        <taxon>Pleosporales</taxon>
        <taxon>Massarineae</taxon>
        <taxon>Trematosphaeriaceae</taxon>
        <taxon>Trematosphaeria</taxon>
    </lineage>
</organism>
<dbReference type="GO" id="GO:0045332">
    <property type="term" value="P:phospholipid translocation"/>
    <property type="evidence" value="ECO:0007669"/>
    <property type="project" value="TreeGrafter"/>
</dbReference>
<dbReference type="PROSITE" id="PS00154">
    <property type="entry name" value="ATPASE_E1_E2"/>
    <property type="match status" value="1"/>
</dbReference>
<dbReference type="InterPro" id="IPR036412">
    <property type="entry name" value="HAD-like_sf"/>
</dbReference>
<evidence type="ECO:0000256" key="10">
    <source>
        <dbReference type="ARBA" id="ARBA00023136"/>
    </source>
</evidence>
<evidence type="ECO:0000256" key="4">
    <source>
        <dbReference type="ARBA" id="ARBA00022723"/>
    </source>
</evidence>
<feature type="binding site" evidence="14">
    <location>
        <position position="483"/>
    </location>
    <ligand>
        <name>ATP</name>
        <dbReference type="ChEBI" id="CHEBI:30616"/>
    </ligand>
</feature>
<dbReference type="EC" id="7.6.2.1" evidence="16"/>
<evidence type="ECO:0000256" key="3">
    <source>
        <dbReference type="ARBA" id="ARBA00022692"/>
    </source>
</evidence>
<dbReference type="GeneID" id="54576755"/>
<dbReference type="Gene3D" id="3.40.50.1000">
    <property type="entry name" value="HAD superfamily/HAD-like"/>
    <property type="match status" value="1"/>
</dbReference>
<keyword evidence="4 15" id="KW-0479">Metal-binding</keyword>
<feature type="binding site" evidence="14">
    <location>
        <position position="969"/>
    </location>
    <ligand>
        <name>ATP</name>
        <dbReference type="ChEBI" id="CHEBI:30616"/>
    </ligand>
</feature>
<feature type="binding site" evidence="14">
    <location>
        <position position="1055"/>
    </location>
    <ligand>
        <name>ATP</name>
        <dbReference type="ChEBI" id="CHEBI:30616"/>
    </ligand>
</feature>
<gene>
    <name evidence="20" type="ORF">BU26DRAFT_421734</name>
</gene>
<dbReference type="Proteomes" id="UP000800094">
    <property type="component" value="Unassembled WGS sequence"/>
</dbReference>
<dbReference type="PANTHER" id="PTHR24092:SF174">
    <property type="entry name" value="PHOSPHOLIPID-TRANSPORTING ATPASE DNF3-RELATED"/>
    <property type="match status" value="1"/>
</dbReference>
<feature type="active site" description="4-aspartylphosphate intermediate" evidence="13">
    <location>
        <position position="482"/>
    </location>
</feature>
<feature type="binding site" evidence="14">
    <location>
        <position position="635"/>
    </location>
    <ligand>
        <name>ATP</name>
        <dbReference type="ChEBI" id="CHEBI:30616"/>
    </ligand>
</feature>
<feature type="transmembrane region" description="Helical" evidence="16">
    <location>
        <begin position="413"/>
        <end position="436"/>
    </location>
</feature>
<dbReference type="GO" id="GO:0032456">
    <property type="term" value="P:endocytic recycling"/>
    <property type="evidence" value="ECO:0007669"/>
    <property type="project" value="TreeGrafter"/>
</dbReference>
<dbReference type="GO" id="GO:0140326">
    <property type="term" value="F:ATPase-coupled intramembrane lipid transporter activity"/>
    <property type="evidence" value="ECO:0007669"/>
    <property type="project" value="UniProtKB-EC"/>
</dbReference>
<dbReference type="InterPro" id="IPR018303">
    <property type="entry name" value="ATPase_P-typ_P_site"/>
</dbReference>
<feature type="binding site" evidence="14">
    <location>
        <position position="968"/>
    </location>
    <ligand>
        <name>ATP</name>
        <dbReference type="ChEBI" id="CHEBI:30616"/>
    </ligand>
</feature>
<keyword evidence="3 16" id="KW-0812">Transmembrane</keyword>
<evidence type="ECO:0000256" key="12">
    <source>
        <dbReference type="ARBA" id="ARBA00049128"/>
    </source>
</evidence>
<dbReference type="GO" id="GO:0005524">
    <property type="term" value="F:ATP binding"/>
    <property type="evidence" value="ECO:0007669"/>
    <property type="project" value="UniProtKB-UniRule"/>
</dbReference>
<dbReference type="InterPro" id="IPR001757">
    <property type="entry name" value="P_typ_ATPase"/>
</dbReference>
<proteinExistence type="inferred from homology"/>
<comment type="cofactor">
    <cofactor evidence="15">
        <name>Mg(2+)</name>
        <dbReference type="ChEBI" id="CHEBI:18420"/>
    </cofactor>
</comment>
<feature type="domain" description="P-type ATPase C-terminal" evidence="19">
    <location>
        <begin position="1108"/>
        <end position="1358"/>
    </location>
</feature>
<evidence type="ECO:0000259" key="18">
    <source>
        <dbReference type="Pfam" id="PF16209"/>
    </source>
</evidence>
<dbReference type="GO" id="GO:0005802">
    <property type="term" value="C:trans-Golgi network"/>
    <property type="evidence" value="ECO:0007669"/>
    <property type="project" value="TreeGrafter"/>
</dbReference>
<dbReference type="FunFam" id="3.40.50.1000:FF:000172">
    <property type="entry name" value="Phospholipid-transporting ATPase"/>
    <property type="match status" value="1"/>
</dbReference>
<feature type="region of interest" description="Disordered" evidence="17">
    <location>
        <begin position="515"/>
        <end position="576"/>
    </location>
</feature>
<feature type="transmembrane region" description="Helical" evidence="16">
    <location>
        <begin position="1255"/>
        <end position="1272"/>
    </location>
</feature>
<dbReference type="InterPro" id="IPR008250">
    <property type="entry name" value="ATPase_P-typ_transduc_dom_A_sf"/>
</dbReference>
<dbReference type="SUPFAM" id="SSF56784">
    <property type="entry name" value="HAD-like"/>
    <property type="match status" value="1"/>
</dbReference>
<feature type="transmembrane region" description="Helical" evidence="16">
    <location>
        <begin position="1329"/>
        <end position="1349"/>
    </location>
</feature>
<evidence type="ECO:0000256" key="11">
    <source>
        <dbReference type="ARBA" id="ARBA00034036"/>
    </source>
</evidence>
<feature type="binding site" evidence="15">
    <location>
        <position position="1086"/>
    </location>
    <ligand>
        <name>Mg(2+)</name>
        <dbReference type="ChEBI" id="CHEBI:18420"/>
    </ligand>
</feature>
<feature type="binding site" evidence="14">
    <location>
        <position position="484"/>
    </location>
    <ligand>
        <name>ATP</name>
        <dbReference type="ChEBI" id="CHEBI:30616"/>
    </ligand>
</feature>
<dbReference type="NCBIfam" id="TIGR01494">
    <property type="entry name" value="ATPase_P-type"/>
    <property type="match status" value="1"/>
</dbReference>
<feature type="binding site" evidence="14">
    <location>
        <position position="1085"/>
    </location>
    <ligand>
        <name>ATP</name>
        <dbReference type="ChEBI" id="CHEBI:30616"/>
    </ligand>
</feature>
<keyword evidence="9 16" id="KW-1133">Transmembrane helix</keyword>
<dbReference type="InterPro" id="IPR032630">
    <property type="entry name" value="P_typ_ATPase_c"/>
</dbReference>
<keyword evidence="10 16" id="KW-0472">Membrane</keyword>
<dbReference type="FunFam" id="3.40.1110.10:FF:000090">
    <property type="entry name" value="Phospholipid-transporting ATPase"/>
    <property type="match status" value="1"/>
</dbReference>
<evidence type="ECO:0000313" key="21">
    <source>
        <dbReference type="Proteomes" id="UP000800094"/>
    </source>
</evidence>
<feature type="compositionally biased region" description="Basic residues" evidence="17">
    <location>
        <begin position="516"/>
        <end position="535"/>
    </location>
</feature>
<dbReference type="GO" id="GO:0005886">
    <property type="term" value="C:plasma membrane"/>
    <property type="evidence" value="ECO:0007669"/>
    <property type="project" value="TreeGrafter"/>
</dbReference>
<comment type="catalytic activity">
    <reaction evidence="11 16">
        <text>ATP + H2O + phospholipidSide 1 = ADP + phosphate + phospholipidSide 2.</text>
        <dbReference type="EC" id="7.6.2.1"/>
    </reaction>
</comment>
<feature type="binding site" evidence="14">
    <location>
        <position position="482"/>
    </location>
    <ligand>
        <name>ATP</name>
        <dbReference type="ChEBI" id="CHEBI:30616"/>
    </ligand>
</feature>
<feature type="binding site" evidence="14">
    <location>
        <position position="1086"/>
    </location>
    <ligand>
        <name>ATP</name>
        <dbReference type="ChEBI" id="CHEBI:30616"/>
    </ligand>
</feature>
<comment type="subcellular location">
    <subcellularLocation>
        <location evidence="1 16">Membrane</location>
        <topology evidence="1 16">Multi-pass membrane protein</topology>
    </subcellularLocation>
</comment>
<comment type="catalytic activity">
    <reaction evidence="12">
        <text>a 1,2-diacyl-sn-glycero-3-phosphoethanolamine(out) + ATP + H2O = a 1,2-diacyl-sn-glycero-3-phosphoethanolamine(in) + ADP + phosphate + H(+)</text>
        <dbReference type="Rhea" id="RHEA:66132"/>
        <dbReference type="ChEBI" id="CHEBI:15377"/>
        <dbReference type="ChEBI" id="CHEBI:15378"/>
        <dbReference type="ChEBI" id="CHEBI:30616"/>
        <dbReference type="ChEBI" id="CHEBI:43474"/>
        <dbReference type="ChEBI" id="CHEBI:64612"/>
        <dbReference type="ChEBI" id="CHEBI:456216"/>
    </reaction>
    <physiologicalReaction direction="left-to-right" evidence="12">
        <dbReference type="Rhea" id="RHEA:66133"/>
    </physiologicalReaction>
</comment>
<dbReference type="RefSeq" id="XP_033687315.1">
    <property type="nucleotide sequence ID" value="XM_033823425.1"/>
</dbReference>
<dbReference type="SUPFAM" id="SSF81660">
    <property type="entry name" value="Metal cation-transporting ATPase, ATP-binding domain N"/>
    <property type="match status" value="1"/>
</dbReference>
<feature type="binding site" evidence="15">
    <location>
        <position position="1082"/>
    </location>
    <ligand>
        <name>Mg(2+)</name>
        <dbReference type="ChEBI" id="CHEBI:18420"/>
    </ligand>
</feature>
<dbReference type="InterPro" id="IPR023299">
    <property type="entry name" value="ATPase_P-typ_cyto_dom_N"/>
</dbReference>
<feature type="transmembrane region" description="Helical" evidence="16">
    <location>
        <begin position="1284"/>
        <end position="1309"/>
    </location>
</feature>
<evidence type="ECO:0000256" key="6">
    <source>
        <dbReference type="ARBA" id="ARBA00022840"/>
    </source>
</evidence>
<dbReference type="GO" id="GO:0016887">
    <property type="term" value="F:ATP hydrolysis activity"/>
    <property type="evidence" value="ECO:0007669"/>
    <property type="project" value="InterPro"/>
</dbReference>
<evidence type="ECO:0000256" key="13">
    <source>
        <dbReference type="PIRSR" id="PIRSR606539-1"/>
    </source>
</evidence>
<dbReference type="InterPro" id="IPR006539">
    <property type="entry name" value="P-type_ATPase_IV"/>
</dbReference>
<keyword evidence="7 15" id="KW-0460">Magnesium</keyword>
<dbReference type="GO" id="GO:0006892">
    <property type="term" value="P:post-Golgi vesicle-mediated transport"/>
    <property type="evidence" value="ECO:0007669"/>
    <property type="project" value="TreeGrafter"/>
</dbReference>
<feature type="binding site" evidence="14">
    <location>
        <position position="706"/>
    </location>
    <ligand>
        <name>ATP</name>
        <dbReference type="ChEBI" id="CHEBI:30616"/>
    </ligand>
</feature>
<dbReference type="PANTHER" id="PTHR24092">
    <property type="entry name" value="PROBABLE PHOSPHOLIPID-TRANSPORTING ATPASE"/>
    <property type="match status" value="1"/>
</dbReference>
<keyword evidence="21" id="KW-1185">Reference proteome</keyword>
<feature type="transmembrane region" description="Helical" evidence="16">
    <location>
        <begin position="370"/>
        <end position="393"/>
    </location>
</feature>
<dbReference type="SUPFAM" id="SSF81653">
    <property type="entry name" value="Calcium ATPase, transduction domain A"/>
    <property type="match status" value="1"/>
</dbReference>
<dbReference type="SUPFAM" id="SSF81665">
    <property type="entry name" value="Calcium ATPase, transmembrane domain M"/>
    <property type="match status" value="1"/>
</dbReference>
<evidence type="ECO:0000256" key="9">
    <source>
        <dbReference type="ARBA" id="ARBA00022989"/>
    </source>
</evidence>
<dbReference type="Pfam" id="PF00702">
    <property type="entry name" value="Hydrolase"/>
    <property type="match status" value="1"/>
</dbReference>
<accession>A0A6A6IPB6</accession>
<comment type="similarity">
    <text evidence="2 16">Belongs to the cation transport ATPase (P-type) (TC 3.A.3) family. Type IV subfamily.</text>
</comment>
<evidence type="ECO:0000256" key="8">
    <source>
        <dbReference type="ARBA" id="ARBA00022967"/>
    </source>
</evidence>
<dbReference type="InterPro" id="IPR023214">
    <property type="entry name" value="HAD_sf"/>
</dbReference>
<evidence type="ECO:0000256" key="5">
    <source>
        <dbReference type="ARBA" id="ARBA00022741"/>
    </source>
</evidence>
<feature type="binding site" evidence="14">
    <location>
        <position position="683"/>
    </location>
    <ligand>
        <name>ATP</name>
        <dbReference type="ChEBI" id="CHEBI:30616"/>
    </ligand>
</feature>
<evidence type="ECO:0000313" key="20">
    <source>
        <dbReference type="EMBL" id="KAF2252311.1"/>
    </source>
</evidence>
<sequence>MDGSGDDDAIDKAGDATVTISPAQRDYASKTKLGKGAIALPNYDTWLQTKEKRSGYLHRARAFGVRAKKFVLRIKDIPPSKDGRHIDLDPSRREALTDERTKQPYITNWIRSTRYSAWNFVPRQLIAQFSKLANFYFLCISILQLIPGLSTTGTFTTIVPLMFFVALSIAKEGYDDLRRYRLDKAENNREAKVLRANKTPRDYLSEDSRSSPSIGELNWEAIKWQDIHVGDIIKLERNDAAPADLALLHTSGDNHVAYVETMALDGETNLKSKQTTASLSNAIDSQEDILGCAAHFVVEDPNQDLYNFEGRVTVDGKTAPLTLNEIIFRGSILRNTPDAVGLVIYSGEECRIRMNANKNPRIKAPALQFLVNRIVVLIVVFVLALAIFNTVAYRIWRGKEDDLFYLSGQSVPFFPNLTSFIIMFNTMIPLSLYVSLEIVKLAQMFFLHADVDMYDPVSDTPCEPRTSTINEELGQISYIFSDKTGTLTDNSMKFRKMSVGGASWLHNADLQDQQKKKLIHKKRKKGKQPVRKSVRSAKDIASPIEPTTPALEAGEQAEGAADNTQESKWKSTAKPSKSQRELLTWDMLRYIQRRPQTPFSKKARMFLLSLALCHTVLPEIQEDGKTHFMASSPDELALVQAAQDMGFLVINRDVHTITLKINPSGTGVEPVQETYEVLDVIEFSSKRKRMSIVVRFPDGRICIMCKGADSIVMERLKLATLANKKQVEIERRASKRKSIEAQQAIARMSEQLERKSSIGGRKSLTLSQAARASLSMGRPSLGRVSIGGLARRSTGGPSLPAVRDEVDQWLRERENDFEIQSIDENSPMQTPRQSGLDRFSMAFSEARSSMQMEEMDEMVDENVAADESAVIERCLQHINDFATEGLRTLLYGYRFLDEDEYSIWKKGYLDATTSLVDRARLIEEAGDMIEQDLELCAATAIEDKLQKGVPEAIDKLRRAKIKMWMLTGDKRETAINIGYSCRLIKDYSQVTVLDHETGEVEQSIGAAVLAINRGTVAHSVVVVDGQTLAQINEVEPLKVLFFDLAILADSVICCRASPSQKAGLVKSIRKRVKKSITLAIGDGANDIAMIQEAHVGIGITGKEGLQAARTSDYSIAQFRFLTKLLLVHGRWNYVRTCKYTVGTFWKEMLFYLTQALYQRSVGYTGTSLYESWSLSMFNTLFTSLPVIFMGIFERDLAASTLLAAPELYTKGQRNGGFNVKVYLGWMFMASSEAMVVYFCMLGLYGQALFTEDNSIFALGSITFTACVVLINLKMQFIETHSKTLTNVIALVLSIGGWFLWNIILAATYNPASKIYYVRDAFFGSYGRSPTWWLCLILILSSALVFEFGVSSLRAAFFTTEEDVFQALEKNPAVKRRFEEAAAEELQQGWDRKTNKERDGEERVRKVVKELERKEEERREEVVRELLRNRVDGVEWDADVQRRASALGLEGEEVDRILSRGYGRVRGDEMGRT</sequence>
<evidence type="ECO:0000256" key="16">
    <source>
        <dbReference type="RuleBase" id="RU362033"/>
    </source>
</evidence>
<feature type="transmembrane region" description="Helical" evidence="16">
    <location>
        <begin position="1222"/>
        <end position="1243"/>
    </location>
</feature>
<feature type="binding site" evidence="14">
    <location>
        <position position="1061"/>
    </location>
    <ligand>
        <name>ATP</name>
        <dbReference type="ChEBI" id="CHEBI:30616"/>
    </ligand>
</feature>
<protein>
    <recommendedName>
        <fullName evidence="16">Phospholipid-transporting ATPase</fullName>
        <ecNumber evidence="16">7.6.2.1</ecNumber>
    </recommendedName>
</protein>
<feature type="domain" description="P-type ATPase N-terminal" evidence="18">
    <location>
        <begin position="99"/>
        <end position="158"/>
    </location>
</feature>
<name>A0A6A6IPB6_9PLEO</name>
<dbReference type="Gene3D" id="3.40.1110.10">
    <property type="entry name" value="Calcium-transporting ATPase, cytoplasmic domain N"/>
    <property type="match status" value="2"/>
</dbReference>
<dbReference type="EMBL" id="ML987192">
    <property type="protein sequence ID" value="KAF2252311.1"/>
    <property type="molecule type" value="Genomic_DNA"/>
</dbReference>
<evidence type="ECO:0000256" key="2">
    <source>
        <dbReference type="ARBA" id="ARBA00008109"/>
    </source>
</evidence>
<feature type="binding site" evidence="14">
    <location>
        <position position="967"/>
    </location>
    <ligand>
        <name>ATP</name>
        <dbReference type="ChEBI" id="CHEBI:30616"/>
    </ligand>
</feature>
<dbReference type="Pfam" id="PF16209">
    <property type="entry name" value="PhoLip_ATPase_N"/>
    <property type="match status" value="1"/>
</dbReference>
<dbReference type="NCBIfam" id="TIGR01652">
    <property type="entry name" value="ATPase-Plipid"/>
    <property type="match status" value="2"/>
</dbReference>
<evidence type="ECO:0000259" key="19">
    <source>
        <dbReference type="Pfam" id="PF16212"/>
    </source>
</evidence>
<evidence type="ECO:0000256" key="7">
    <source>
        <dbReference type="ARBA" id="ARBA00022842"/>
    </source>
</evidence>
<dbReference type="PRINTS" id="PR00119">
    <property type="entry name" value="CATATPASE"/>
</dbReference>
<feature type="binding site" evidence="15">
    <location>
        <position position="484"/>
    </location>
    <ligand>
        <name>Mg(2+)</name>
        <dbReference type="ChEBI" id="CHEBI:18420"/>
    </ligand>
</feature>
<reference evidence="20" key="1">
    <citation type="journal article" date="2020" name="Stud. Mycol.">
        <title>101 Dothideomycetes genomes: a test case for predicting lifestyles and emergence of pathogens.</title>
        <authorList>
            <person name="Haridas S."/>
            <person name="Albert R."/>
            <person name="Binder M."/>
            <person name="Bloem J."/>
            <person name="Labutti K."/>
            <person name="Salamov A."/>
            <person name="Andreopoulos B."/>
            <person name="Baker S."/>
            <person name="Barry K."/>
            <person name="Bills G."/>
            <person name="Bluhm B."/>
            <person name="Cannon C."/>
            <person name="Castanera R."/>
            <person name="Culley D."/>
            <person name="Daum C."/>
            <person name="Ezra D."/>
            <person name="Gonzalez J."/>
            <person name="Henrissat B."/>
            <person name="Kuo A."/>
            <person name="Liang C."/>
            <person name="Lipzen A."/>
            <person name="Lutzoni F."/>
            <person name="Magnuson J."/>
            <person name="Mondo S."/>
            <person name="Nolan M."/>
            <person name="Ohm R."/>
            <person name="Pangilinan J."/>
            <person name="Park H.-J."/>
            <person name="Ramirez L."/>
            <person name="Alfaro M."/>
            <person name="Sun H."/>
            <person name="Tritt A."/>
            <person name="Yoshinaga Y."/>
            <person name="Zwiers L.-H."/>
            <person name="Turgeon B."/>
            <person name="Goodwin S."/>
            <person name="Spatafora J."/>
            <person name="Crous P."/>
            <person name="Grigoriev I."/>
        </authorList>
    </citation>
    <scope>NUCLEOTIDE SEQUENCE</scope>
    <source>
        <strain evidence="20">CBS 122368</strain>
    </source>
</reference>
<dbReference type="Pfam" id="PF13246">
    <property type="entry name" value="Cation_ATPase"/>
    <property type="match status" value="1"/>
</dbReference>